<protein>
    <submittedName>
        <fullName evidence="1">Uncharacterized protein</fullName>
    </submittedName>
</protein>
<evidence type="ECO:0000313" key="1">
    <source>
        <dbReference type="EMBL" id="PZX52527.1"/>
    </source>
</evidence>
<accession>A0A2W7RA37</accession>
<comment type="caution">
    <text evidence="1">The sequence shown here is derived from an EMBL/GenBank/DDBJ whole genome shotgun (WGS) entry which is preliminary data.</text>
</comment>
<proteinExistence type="predicted"/>
<organism evidence="1 2">
    <name type="scientific">Algoriphagus chordae</name>
    <dbReference type="NCBI Taxonomy" id="237019"/>
    <lineage>
        <taxon>Bacteria</taxon>
        <taxon>Pseudomonadati</taxon>
        <taxon>Bacteroidota</taxon>
        <taxon>Cytophagia</taxon>
        <taxon>Cytophagales</taxon>
        <taxon>Cyclobacteriaceae</taxon>
        <taxon>Algoriphagus</taxon>
    </lineage>
</organism>
<dbReference type="OrthoDB" id="6691177at2"/>
<gene>
    <name evidence="1" type="ORF">LV85_01828</name>
</gene>
<sequence>MGIIRPRINDYHNIPFTQEEVDFAIPYLNEDIPLYVDPFLLWKSPSMQDNSLHTATINSFNNLGYLLNKGKESEAIEILIRTSECNEVGLGNSKTRIGKPIGEKTANDILSLFKSIPQVNQSGFVHFESIQLFVDGISRDRISDFTCSFIKSFLVDYTIEQCEKYGIPIQKVTLDSIYDYRKNKIVSEQTHLPINPEKGDPILLIPKRWIRSIPWINFDDYYSNFYIKEIDENGEKERIPLLNYNRHNYDVVETYLRIREQQQANCKNDPIFKPISKTSVSKKASTILKLPTGKTDNADMKFEDNACPLLATVFYPQLDFAQEQSRTISGVSIRDLVFYNNKSYDFLEEIFQKYDCRQIVFELKNVKELNNDHVDQLNRYLKDQFGRFGVLVTRNEPPKKVTKNIIDLWSGQRKCILVLTDEDIKMMNTLYSGNQRLPIDVLKKRYIEFTRNCPS</sequence>
<name>A0A2W7RA37_9BACT</name>
<evidence type="ECO:0000313" key="2">
    <source>
        <dbReference type="Proteomes" id="UP000248882"/>
    </source>
</evidence>
<keyword evidence="2" id="KW-1185">Reference proteome</keyword>
<dbReference type="Proteomes" id="UP000248882">
    <property type="component" value="Unassembled WGS sequence"/>
</dbReference>
<dbReference type="EMBL" id="QKZT01000007">
    <property type="protein sequence ID" value="PZX52527.1"/>
    <property type="molecule type" value="Genomic_DNA"/>
</dbReference>
<dbReference type="AlphaFoldDB" id="A0A2W7RA37"/>
<reference evidence="1 2" key="1">
    <citation type="submission" date="2018-06" db="EMBL/GenBank/DDBJ databases">
        <title>Genomic Encyclopedia of Archaeal and Bacterial Type Strains, Phase II (KMG-II): from individual species to whole genera.</title>
        <authorList>
            <person name="Goeker M."/>
        </authorList>
    </citation>
    <scope>NUCLEOTIDE SEQUENCE [LARGE SCALE GENOMIC DNA]</scope>
    <source>
        <strain evidence="1 2">DSM 19830</strain>
    </source>
</reference>